<name>A0A9P6MMG5_9FUNG</name>
<protein>
    <submittedName>
        <fullName evidence="2">Uncharacterized protein</fullName>
    </submittedName>
</protein>
<reference evidence="2" key="1">
    <citation type="journal article" date="2020" name="Fungal Divers.">
        <title>Resolving the Mortierellaceae phylogeny through synthesis of multi-gene phylogenetics and phylogenomics.</title>
        <authorList>
            <person name="Vandepol N."/>
            <person name="Liber J."/>
            <person name="Desiro A."/>
            <person name="Na H."/>
            <person name="Kennedy M."/>
            <person name="Barry K."/>
            <person name="Grigoriev I.V."/>
            <person name="Miller A.N."/>
            <person name="O'Donnell K."/>
            <person name="Stajich J.E."/>
            <person name="Bonito G."/>
        </authorList>
    </citation>
    <scope>NUCLEOTIDE SEQUENCE</scope>
    <source>
        <strain evidence="2">NRRL 2769</strain>
    </source>
</reference>
<gene>
    <name evidence="2" type="ORF">BGZ80_004467</name>
</gene>
<feature type="signal peptide" evidence="1">
    <location>
        <begin position="1"/>
        <end position="21"/>
    </location>
</feature>
<proteinExistence type="predicted"/>
<dbReference type="EMBL" id="JAAAID010002278">
    <property type="protein sequence ID" value="KAG0007598.1"/>
    <property type="molecule type" value="Genomic_DNA"/>
</dbReference>
<dbReference type="AlphaFoldDB" id="A0A9P6MMG5"/>
<comment type="caution">
    <text evidence="2">The sequence shown here is derived from an EMBL/GenBank/DDBJ whole genome shotgun (WGS) entry which is preliminary data.</text>
</comment>
<dbReference type="OrthoDB" id="2441166at2759"/>
<evidence type="ECO:0000313" key="3">
    <source>
        <dbReference type="Proteomes" id="UP000703661"/>
    </source>
</evidence>
<dbReference type="Proteomes" id="UP000703661">
    <property type="component" value="Unassembled WGS sequence"/>
</dbReference>
<accession>A0A9P6MMG5</accession>
<keyword evidence="3" id="KW-1185">Reference proteome</keyword>
<feature type="chain" id="PRO_5040238300" evidence="1">
    <location>
        <begin position="22"/>
        <end position="314"/>
    </location>
</feature>
<keyword evidence="1" id="KW-0732">Signal</keyword>
<evidence type="ECO:0000256" key="1">
    <source>
        <dbReference type="SAM" id="SignalP"/>
    </source>
</evidence>
<evidence type="ECO:0000313" key="2">
    <source>
        <dbReference type="EMBL" id="KAG0007598.1"/>
    </source>
</evidence>
<organism evidence="2 3">
    <name type="scientific">Entomortierella chlamydospora</name>
    <dbReference type="NCBI Taxonomy" id="101097"/>
    <lineage>
        <taxon>Eukaryota</taxon>
        <taxon>Fungi</taxon>
        <taxon>Fungi incertae sedis</taxon>
        <taxon>Mucoromycota</taxon>
        <taxon>Mortierellomycotina</taxon>
        <taxon>Mortierellomycetes</taxon>
        <taxon>Mortierellales</taxon>
        <taxon>Mortierellaceae</taxon>
        <taxon>Entomortierella</taxon>
    </lineage>
</organism>
<sequence length="314" mass="35472">MRVVTWVLALNLLNIASTTLAYNNQHYDALVSGALFEGVNTADPDANRTSVFKDFKNHADAVASILIYSAKETSFDPSEKIHTRPEAYFDFLQKAASFPAFFYRGPEDREHELRLNGDPEQLLDQIADHYYRQEDYIYDSKINGYSDSCIGEGMKKKKENIREAFRKLIPKTVENKHWKQWVLSLVTIQKPLGSDEVTFDLAQVRLTISTVHDKTGRRNSRCSRSTSGGGGSGGCTVAIDRQVALLVKSSYNLVGGYTSFYSDEIARFIEKGTVDEFLRLMTTKQGVNVDTSEEYAMGFGRDRRETGSQRPFHV</sequence>